<feature type="repeat" description="TPR" evidence="3">
    <location>
        <begin position="300"/>
        <end position="333"/>
    </location>
</feature>
<keyword evidence="1" id="KW-0677">Repeat</keyword>
<comment type="caution">
    <text evidence="5">The sequence shown here is derived from an EMBL/GenBank/DDBJ whole genome shotgun (WGS) entry which is preliminary data.</text>
</comment>
<keyword evidence="6" id="KW-1185">Reference proteome</keyword>
<dbReference type="Gene3D" id="1.25.40.10">
    <property type="entry name" value="Tetratricopeptide repeat domain"/>
    <property type="match status" value="2"/>
</dbReference>
<evidence type="ECO:0008006" key="7">
    <source>
        <dbReference type="Google" id="ProtNLM"/>
    </source>
</evidence>
<accession>A0A2S9VBS1</accession>
<reference evidence="6" key="1">
    <citation type="journal article" date="2020" name="Int. J. Syst. Evol. Microbiol.">
        <title>Alteromonas alba sp. nov., a marine bacterium isolated from the seawater of the West Pacific Ocean.</title>
        <authorList>
            <person name="Sun C."/>
            <person name="Wu Y.-H."/>
            <person name="Xamxidin M."/>
            <person name="Cheng H."/>
            <person name="Xu X.-W."/>
        </authorList>
    </citation>
    <scope>NUCLEOTIDE SEQUENCE [LARGE SCALE GENOMIC DNA]</scope>
    <source>
        <strain evidence="6">190</strain>
    </source>
</reference>
<dbReference type="EMBL" id="PVNP01000089">
    <property type="protein sequence ID" value="PRO73755.1"/>
    <property type="molecule type" value="Genomic_DNA"/>
</dbReference>
<feature type="signal peptide" evidence="4">
    <location>
        <begin position="1"/>
        <end position="28"/>
    </location>
</feature>
<dbReference type="Proteomes" id="UP000238949">
    <property type="component" value="Unassembled WGS sequence"/>
</dbReference>
<gene>
    <name evidence="5" type="ORF">C6Y40_10145</name>
</gene>
<protein>
    <recommendedName>
        <fullName evidence="7">Tetratricopeptide repeat protein</fullName>
    </recommendedName>
</protein>
<proteinExistence type="predicted"/>
<dbReference type="PANTHER" id="PTHR44186">
    <property type="match status" value="1"/>
</dbReference>
<feature type="chain" id="PRO_5015739854" description="Tetratricopeptide repeat protein" evidence="4">
    <location>
        <begin position="29"/>
        <end position="422"/>
    </location>
</feature>
<evidence type="ECO:0000256" key="2">
    <source>
        <dbReference type="ARBA" id="ARBA00022803"/>
    </source>
</evidence>
<evidence type="ECO:0000313" key="6">
    <source>
        <dbReference type="Proteomes" id="UP000238949"/>
    </source>
</evidence>
<dbReference type="InterPro" id="IPR019734">
    <property type="entry name" value="TPR_rpt"/>
</dbReference>
<dbReference type="OrthoDB" id="5592888at2"/>
<dbReference type="SUPFAM" id="SSF48452">
    <property type="entry name" value="TPR-like"/>
    <property type="match status" value="1"/>
</dbReference>
<organism evidence="5 6">
    <name type="scientific">Alteromonas alba</name>
    <dbReference type="NCBI Taxonomy" id="2079529"/>
    <lineage>
        <taxon>Bacteria</taxon>
        <taxon>Pseudomonadati</taxon>
        <taxon>Pseudomonadota</taxon>
        <taxon>Gammaproteobacteria</taxon>
        <taxon>Alteromonadales</taxon>
        <taxon>Alteromonadaceae</taxon>
        <taxon>Alteromonas/Salinimonas group</taxon>
        <taxon>Alteromonas</taxon>
    </lineage>
</organism>
<sequence length="422" mass="47755">MLKSTMFKKSLVVAAFTLGSAIALPAAAQSSAPVVCPGYEKGTTNLVGERVGKKVQKAFEAYNEDLIDDAITILSEIEAKEDFDKAYVNRFLGNIMATKDGMGPKALELLVSSVETKVLNDLEHSQTLKLVADLSLQEKEYEQAVKYYQAYLDFTCKEDPEVYTRMANAFYELKQYDKLIDPANKAIALYEEPNKNPYVLKLSSYYERKMYKETVGVAEDIVNTFPEEGKWWVQLGQFYLMIEDYKKSLATLEIAYNQGFLEKPNLVKMLSQLYATNNMPYRSAKVLAENIANGKIEKTADNLASVANSYHQAMEYETAAQYYQQAAEMSSDPEFYRKQGVLLLVAEDYKGAITALSKALERGVEDPGKVHFSLMEANFYAGDFKQAYEHIKEAKKDKTLRRNANAWEPYIKQKAKNRGINI</sequence>
<dbReference type="InterPro" id="IPR011990">
    <property type="entry name" value="TPR-like_helical_dom_sf"/>
</dbReference>
<keyword evidence="4" id="KW-0732">Signal</keyword>
<dbReference type="SMART" id="SM00028">
    <property type="entry name" value="TPR"/>
    <property type="match status" value="4"/>
</dbReference>
<evidence type="ECO:0000313" key="5">
    <source>
        <dbReference type="EMBL" id="PRO73755.1"/>
    </source>
</evidence>
<keyword evidence="2 3" id="KW-0802">TPR repeat</keyword>
<evidence type="ECO:0000256" key="1">
    <source>
        <dbReference type="ARBA" id="ARBA00022737"/>
    </source>
</evidence>
<dbReference type="PANTHER" id="PTHR44186:SF1">
    <property type="entry name" value="BARDET-BIEDL SYNDROME 4 PROTEIN"/>
    <property type="match status" value="1"/>
</dbReference>
<dbReference type="PROSITE" id="PS50005">
    <property type="entry name" value="TPR"/>
    <property type="match status" value="1"/>
</dbReference>
<evidence type="ECO:0000256" key="3">
    <source>
        <dbReference type="PROSITE-ProRule" id="PRU00339"/>
    </source>
</evidence>
<evidence type="ECO:0000256" key="4">
    <source>
        <dbReference type="SAM" id="SignalP"/>
    </source>
</evidence>
<dbReference type="AlphaFoldDB" id="A0A2S9VBS1"/>
<name>A0A2S9VBS1_9ALTE</name>
<dbReference type="RefSeq" id="WP_105934501.1">
    <property type="nucleotide sequence ID" value="NZ_PVNP01000089.1"/>
</dbReference>